<dbReference type="InterPro" id="IPR027417">
    <property type="entry name" value="P-loop_NTPase"/>
</dbReference>
<dbReference type="PROSITE" id="PS00039">
    <property type="entry name" value="DEAD_ATP_HELICASE"/>
    <property type="match status" value="1"/>
</dbReference>
<dbReference type="InterPro" id="IPR044742">
    <property type="entry name" value="DEAD/DEAH_RhlB"/>
</dbReference>
<keyword evidence="5 6" id="KW-0067">ATP-binding</keyword>
<gene>
    <name evidence="10" type="ORF">NON19_13025</name>
</gene>
<feature type="compositionally biased region" description="Basic and acidic residues" evidence="7">
    <location>
        <begin position="411"/>
        <end position="421"/>
    </location>
</feature>
<protein>
    <recommendedName>
        <fullName evidence="1">RNA helicase</fullName>
        <ecNumber evidence="1">3.6.4.13</ecNumber>
    </recommendedName>
</protein>
<dbReference type="PROSITE" id="PS51192">
    <property type="entry name" value="HELICASE_ATP_BIND_1"/>
    <property type="match status" value="1"/>
</dbReference>
<dbReference type="SMART" id="SM00490">
    <property type="entry name" value="HELICc"/>
    <property type="match status" value="1"/>
</dbReference>
<dbReference type="PANTHER" id="PTHR47963:SF8">
    <property type="entry name" value="ATP-DEPENDENT RNA HELICASE DEAD"/>
    <property type="match status" value="1"/>
</dbReference>
<feature type="compositionally biased region" description="Low complexity" evidence="7">
    <location>
        <begin position="432"/>
        <end position="454"/>
    </location>
</feature>
<feature type="compositionally biased region" description="Low complexity" evidence="7">
    <location>
        <begin position="646"/>
        <end position="662"/>
    </location>
</feature>
<evidence type="ECO:0000259" key="9">
    <source>
        <dbReference type="PROSITE" id="PS51194"/>
    </source>
</evidence>
<evidence type="ECO:0000313" key="11">
    <source>
        <dbReference type="Proteomes" id="UP001206206"/>
    </source>
</evidence>
<feature type="domain" description="Helicase ATP-binding" evidence="8">
    <location>
        <begin position="3"/>
        <end position="186"/>
    </location>
</feature>
<dbReference type="InterPro" id="IPR001650">
    <property type="entry name" value="Helicase_C-like"/>
</dbReference>
<evidence type="ECO:0000256" key="7">
    <source>
        <dbReference type="SAM" id="MobiDB-lite"/>
    </source>
</evidence>
<evidence type="ECO:0000259" key="8">
    <source>
        <dbReference type="PROSITE" id="PS51192"/>
    </source>
</evidence>
<feature type="compositionally biased region" description="Low complexity" evidence="7">
    <location>
        <begin position="464"/>
        <end position="484"/>
    </location>
</feature>
<feature type="region of interest" description="Disordered" evidence="7">
    <location>
        <begin position="389"/>
        <end position="711"/>
    </location>
</feature>
<dbReference type="Proteomes" id="UP001206206">
    <property type="component" value="Unassembled WGS sequence"/>
</dbReference>
<dbReference type="InterPro" id="IPR000629">
    <property type="entry name" value="RNA-helicase_DEAD-box_CS"/>
</dbReference>
<dbReference type="SUPFAM" id="SSF52540">
    <property type="entry name" value="P-loop containing nucleoside triphosphate hydrolases"/>
    <property type="match status" value="1"/>
</dbReference>
<keyword evidence="2 6" id="KW-0547">Nucleotide-binding</keyword>
<dbReference type="GO" id="GO:0004386">
    <property type="term" value="F:helicase activity"/>
    <property type="evidence" value="ECO:0007669"/>
    <property type="project" value="UniProtKB-KW"/>
</dbReference>
<keyword evidence="11" id="KW-1185">Reference proteome</keyword>
<feature type="compositionally biased region" description="Low complexity" evidence="7">
    <location>
        <begin position="556"/>
        <end position="577"/>
    </location>
</feature>
<dbReference type="CDD" id="cd00268">
    <property type="entry name" value="DEADc"/>
    <property type="match status" value="1"/>
</dbReference>
<feature type="compositionally biased region" description="Low complexity" evidence="7">
    <location>
        <begin position="613"/>
        <end position="634"/>
    </location>
</feature>
<evidence type="ECO:0000256" key="4">
    <source>
        <dbReference type="ARBA" id="ARBA00022806"/>
    </source>
</evidence>
<dbReference type="InterPro" id="IPR011545">
    <property type="entry name" value="DEAD/DEAH_box_helicase_dom"/>
</dbReference>
<dbReference type="CDD" id="cd18787">
    <property type="entry name" value="SF2_C_DEAD"/>
    <property type="match status" value="1"/>
</dbReference>
<evidence type="ECO:0000256" key="1">
    <source>
        <dbReference type="ARBA" id="ARBA00012552"/>
    </source>
</evidence>
<evidence type="ECO:0000256" key="6">
    <source>
        <dbReference type="RuleBase" id="RU000492"/>
    </source>
</evidence>
<feature type="compositionally biased region" description="Basic and acidic residues" evidence="7">
    <location>
        <begin position="674"/>
        <end position="685"/>
    </location>
</feature>
<comment type="similarity">
    <text evidence="6">Belongs to the DEAD box helicase family.</text>
</comment>
<organism evidence="10 11">
    <name type="scientific">Streptantibioticus rubrisoli</name>
    <dbReference type="NCBI Taxonomy" id="1387313"/>
    <lineage>
        <taxon>Bacteria</taxon>
        <taxon>Bacillati</taxon>
        <taxon>Actinomycetota</taxon>
        <taxon>Actinomycetes</taxon>
        <taxon>Kitasatosporales</taxon>
        <taxon>Streptomycetaceae</taxon>
        <taxon>Streptantibioticus</taxon>
    </lineage>
</organism>
<dbReference type="PANTHER" id="PTHR47963">
    <property type="entry name" value="DEAD-BOX ATP-DEPENDENT RNA HELICASE 47, MITOCHONDRIAL"/>
    <property type="match status" value="1"/>
</dbReference>
<name>A0ABT1PC40_9ACTN</name>
<evidence type="ECO:0000256" key="2">
    <source>
        <dbReference type="ARBA" id="ARBA00022741"/>
    </source>
</evidence>
<keyword evidence="3 6" id="KW-0378">Hydrolase</keyword>
<dbReference type="EC" id="3.6.4.13" evidence="1"/>
<feature type="compositionally biased region" description="Low complexity" evidence="7">
    <location>
        <begin position="491"/>
        <end position="507"/>
    </location>
</feature>
<evidence type="ECO:0000256" key="5">
    <source>
        <dbReference type="ARBA" id="ARBA00022840"/>
    </source>
</evidence>
<comment type="caution">
    <text evidence="10">The sequence shown here is derived from an EMBL/GenBank/DDBJ whole genome shotgun (WGS) entry which is preliminary data.</text>
</comment>
<sequence>MTLPVALSGSDVIGQAKTGTGKTLGFGLPLLERVTVPVDVEAGRAKPEALSDSPQALVVVPTRELCTQVTNDLLTAGKVRNVRVLAIYGGRAYEPQVEALRNGVDVVVGTPGRLLDLAGQRKLDLSSVRTLVLDEADEMLDLGFLPDVEKIMDMLPKKRQTMLFSATMPGQVISLARRYMSQPTHIRATAPDDEGATVANITQHVFRAHSLDKPELVARVLQAEGRGLAMIFCRTKRTAADIAEQLSSRGFAAGAVHGDLGQGAREQALRAFRNGKVDVLVCTDVAARGIDVDGVTHVINYQTPEDEKTYLHRIGRTGRAGASGTALTLVDWDDIPRWQLINKALDLPFNEPPETYSTSPHLYEALNIPEGTKGVLPRAARTRAGLAAEEIEDLGETGGRGRGRKGSGAADTDRPKRERAPRQRRRTRGGQPLEATAEAAATEAAAPVAEASRPAPRRRRRTRGGASLAAAPTAPAATEAAQPEAAREEAAVTVAAPAPAAEEAAPAPRRRRTRKATATAEVVAEETAPAPEAATAQTATGEEAPAPRRRTRKAAAKAPATEAAPATDATDAATADEAAPKRRTRKTAAKAPATEATAEEAAPAPRRTRKAATKAPATEAAPATDATDAATAEEAAPKRRTRKTAAKAPATEATAEEAAPAPRRTRKAATTKAKATEAKATEVKASDAAPAEEAAPKRRTRKVAAKAPVEA</sequence>
<reference evidence="10 11" key="1">
    <citation type="submission" date="2022-06" db="EMBL/GenBank/DDBJ databases">
        <title>Draft genome sequence of type strain Streptomyces rubrisoli DSM 42083.</title>
        <authorList>
            <person name="Duangmal K."/>
            <person name="Klaysubun C."/>
        </authorList>
    </citation>
    <scope>NUCLEOTIDE SEQUENCE [LARGE SCALE GENOMIC DNA]</scope>
    <source>
        <strain evidence="10 11">DSM 42083</strain>
    </source>
</reference>
<dbReference type="InterPro" id="IPR014001">
    <property type="entry name" value="Helicase_ATP-bd"/>
</dbReference>
<accession>A0ABT1PC40</accession>
<dbReference type="InterPro" id="IPR050547">
    <property type="entry name" value="DEAD_box_RNA_helicases"/>
</dbReference>
<dbReference type="EMBL" id="JANFNH010000010">
    <property type="protein sequence ID" value="MCQ4042929.1"/>
    <property type="molecule type" value="Genomic_DNA"/>
</dbReference>
<dbReference type="Pfam" id="PF00270">
    <property type="entry name" value="DEAD"/>
    <property type="match status" value="1"/>
</dbReference>
<feature type="domain" description="Helicase C-terminal" evidence="9">
    <location>
        <begin position="215"/>
        <end position="361"/>
    </location>
</feature>
<evidence type="ECO:0000313" key="10">
    <source>
        <dbReference type="EMBL" id="MCQ4042929.1"/>
    </source>
</evidence>
<dbReference type="Gene3D" id="3.40.50.300">
    <property type="entry name" value="P-loop containing nucleotide triphosphate hydrolases"/>
    <property type="match status" value="2"/>
</dbReference>
<feature type="compositionally biased region" description="Low complexity" evidence="7">
    <location>
        <begin position="516"/>
        <end position="544"/>
    </location>
</feature>
<keyword evidence="4 6" id="KW-0347">Helicase</keyword>
<dbReference type="PROSITE" id="PS51194">
    <property type="entry name" value="HELICASE_CTER"/>
    <property type="match status" value="1"/>
</dbReference>
<dbReference type="Pfam" id="PF00271">
    <property type="entry name" value="Helicase_C"/>
    <property type="match status" value="1"/>
</dbReference>
<proteinExistence type="inferred from homology"/>
<feature type="compositionally biased region" description="Low complexity" evidence="7">
    <location>
        <begin position="589"/>
        <end position="605"/>
    </location>
</feature>
<dbReference type="SMART" id="SM00487">
    <property type="entry name" value="DEXDc"/>
    <property type="match status" value="1"/>
</dbReference>
<evidence type="ECO:0000256" key="3">
    <source>
        <dbReference type="ARBA" id="ARBA00022801"/>
    </source>
</evidence>